<dbReference type="EMBL" id="UFVQ01000003">
    <property type="protein sequence ID" value="STD06572.1"/>
    <property type="molecule type" value="Genomic_DNA"/>
</dbReference>
<keyword evidence="4" id="KW-1185">Reference proteome</keyword>
<evidence type="ECO:0000313" key="2">
    <source>
        <dbReference type="EMBL" id="STD06572.1"/>
    </source>
</evidence>
<accession>A0A1M7G5H6</accession>
<accession>A0A376EDF2</accession>
<evidence type="ECO:0000313" key="4">
    <source>
        <dbReference type="Proteomes" id="UP000273270"/>
    </source>
</evidence>
<protein>
    <submittedName>
        <fullName evidence="2">ATP-GRASP peptide maturase, grasp-with-spasm system</fullName>
    </submittedName>
    <submittedName>
        <fullName evidence="1">Grasp-with-spasm system ATP-grasp peptide maturase</fullName>
    </submittedName>
</protein>
<dbReference type="Proteomes" id="UP000273270">
    <property type="component" value="Chromosome"/>
</dbReference>
<name>A0A1M7G5H6_CHRCU</name>
<reference evidence="1" key="2">
    <citation type="submission" date="2018-11" db="EMBL/GenBank/DDBJ databases">
        <title>Proposal to divide the Flavobacteriaceae and reorganize its genera based on Amino Acid Identity values calculated from whole genome sequences.</title>
        <authorList>
            <person name="Nicholson A.C."/>
            <person name="Gulvik C.A."/>
            <person name="Whitney A.M."/>
            <person name="Humrighouse B.W."/>
            <person name="Bell M."/>
            <person name="Holmes B."/>
            <person name="Steigerwalt A."/>
            <person name="Villarma A."/>
            <person name="Sheth M."/>
            <person name="Batra D."/>
            <person name="Pryor J."/>
            <person name="Bernardet J.-F."/>
            <person name="Hugo C."/>
            <person name="Kampfer P."/>
            <person name="Newman J."/>
            <person name="Mcquiston J.R."/>
        </authorList>
    </citation>
    <scope>NUCLEOTIDE SEQUENCE [LARGE SCALE GENOMIC DNA]</scope>
    <source>
        <strain evidence="1">G0188</strain>
    </source>
</reference>
<dbReference type="InterPro" id="IPR026455">
    <property type="entry name" value="GRASP_w_spasm"/>
</dbReference>
<dbReference type="RefSeq" id="WP_073333388.1">
    <property type="nucleotide sequence ID" value="NZ_CP033920.1"/>
</dbReference>
<dbReference type="Gene3D" id="3.30.470.20">
    <property type="entry name" value="ATP-grasp fold, B domain"/>
    <property type="match status" value="1"/>
</dbReference>
<dbReference type="NCBIfam" id="TIGR04192">
    <property type="entry name" value="GRASP_w_spasm"/>
    <property type="match status" value="1"/>
</dbReference>
<dbReference type="AlphaFoldDB" id="A0A1M7G5H6"/>
<dbReference type="OrthoDB" id="583309at2"/>
<reference evidence="4" key="3">
    <citation type="submission" date="2018-11" db="EMBL/GenBank/DDBJ databases">
        <title>Proposal to divide the Flavobacteriaceae and reorganize its genera based on Amino Acid Identity values calculated from whole genome sequences.</title>
        <authorList>
            <person name="Nicholson A.C."/>
            <person name="Gulvik C.A."/>
            <person name="Whitney A.M."/>
            <person name="Humrighouse B.W."/>
            <person name="Bell M."/>
            <person name="Holmes B."/>
            <person name="Steigerwalt A.G."/>
            <person name="Villarma A."/>
            <person name="Sheth M."/>
            <person name="Batra D."/>
            <person name="Pryor J."/>
            <person name="Bernardet J.-F."/>
            <person name="Hugo C."/>
            <person name="Kampfer P."/>
            <person name="Newman J."/>
            <person name="McQuiston J.R."/>
        </authorList>
    </citation>
    <scope>NUCLEOTIDE SEQUENCE [LARGE SCALE GENOMIC DNA]</scope>
    <source>
        <strain evidence="4">G0188</strain>
    </source>
</reference>
<reference evidence="2 3" key="1">
    <citation type="submission" date="2018-06" db="EMBL/GenBank/DDBJ databases">
        <authorList>
            <consortium name="Pathogen Informatics"/>
            <person name="Doyle S."/>
        </authorList>
    </citation>
    <scope>NUCLEOTIDE SEQUENCE [LARGE SCALE GENOMIC DNA]</scope>
    <source>
        <strain evidence="2 3">NCTC13533</strain>
    </source>
</reference>
<evidence type="ECO:0000313" key="1">
    <source>
        <dbReference type="EMBL" id="AZA46888.1"/>
    </source>
</evidence>
<sequence length="300" mass="35847">MILIISQNNEITTIEVIKHLVVMKKKFIRVHEDEVFEIKTLNKRILLESARNKFFLDEIESVWYRRGRLAFKRLKYLHKSIHLHMNETQHWLEDYVIKTLENKRHINKYSNSDVNKLLVLDKAKEIGFDIPEYYLAEHTSETEIKNTIIKTINGNTILDDIKKNYGGFMYTSVVDKHEDGYFFITFFQEKIEKEFEVRTFYLNGKCWSMAIFSQNDEQTRVDFRKYNRIKPNKNVPYNLPIDVEEKIHQLMQFLDLNSGSIDFIKKGNQHYFLEINPIGQFTGMSNTCNYSLEQKIAEYL</sequence>
<dbReference type="SUPFAM" id="SSF56059">
    <property type="entry name" value="Glutathione synthetase ATP-binding domain-like"/>
    <property type="match status" value="1"/>
</dbReference>
<evidence type="ECO:0000313" key="3">
    <source>
        <dbReference type="Proteomes" id="UP000255224"/>
    </source>
</evidence>
<organism evidence="2 3">
    <name type="scientific">Chryseobacterium carnipullorum</name>
    <dbReference type="NCBI Taxonomy" id="1124835"/>
    <lineage>
        <taxon>Bacteria</taxon>
        <taxon>Pseudomonadati</taxon>
        <taxon>Bacteroidota</taxon>
        <taxon>Flavobacteriia</taxon>
        <taxon>Flavobacteriales</taxon>
        <taxon>Weeksellaceae</taxon>
        <taxon>Chryseobacterium group</taxon>
        <taxon>Chryseobacterium</taxon>
    </lineage>
</organism>
<gene>
    <name evidence="1" type="primary">gwsG</name>
    <name evidence="1" type="ORF">EG346_01040</name>
    <name evidence="2" type="ORF">NCTC13533_04024</name>
</gene>
<proteinExistence type="predicted"/>
<dbReference type="KEGG" id="ccau:EG346_01040"/>
<dbReference type="Proteomes" id="UP000255224">
    <property type="component" value="Unassembled WGS sequence"/>
</dbReference>
<dbReference type="EMBL" id="CP033920">
    <property type="protein sequence ID" value="AZA46888.1"/>
    <property type="molecule type" value="Genomic_DNA"/>
</dbReference>